<evidence type="ECO:0000256" key="2">
    <source>
        <dbReference type="ARBA" id="ARBA00022723"/>
    </source>
</evidence>
<dbReference type="Pfam" id="PF07732">
    <property type="entry name" value="Cu-oxidase_3"/>
    <property type="match status" value="1"/>
</dbReference>
<gene>
    <name evidence="8" type="ORF">BTJ68_06349</name>
</gene>
<sequence length="636" mass="70058">MATTLNMLALSLAAASSASAQGFIGPPWRGAGRSAGSPDYSDYLYSSPLPIPPVAQPDFTETVDGRQVEFYTMTIEPFTQQVYPNLGAAHLIGYNGTAPGPSFFIKKDTETIIRYLNNGEKSSAVHLHGSYTHAAWDGWAADEMEVGQWKDYYYPNTESARPMWYHDHAEGHTASNAYFGQAGVYVIWDPKEDKLGLPSGNYDIPLALSDKTYQSNGDLASPGGNPINFFGDTIHVNEQPWPYLSVEPRKYRLRFFDMSISRPYDLYFQDPDGNWIDFEVIASDSGLFGGPVKTNDVVISMGERYEVVFDFSGFAGKNITLKNNMQQNQISEFDNTDKVMRFVVGEEVTDDSNNGQVPSTLNDNIQWPAQKDTVDHTFNFQMGGDDTWTINGVSFNDVNNRILARPPQGSVQLWELRHTGGPGVHPVHIHLVNLQVVSRTGGSRGLLPYEAAGLKDVVLLEPGETVRVLAFFGPWNGVYMFHCHNLVHEDHAMLDAFNVTKLNELGYDFSDVQQYGDPEDPRFSAQEYSDDAFTPDAERSAALSLASMGAYAPMTSIIAAEEAYYSTAGYNGDSSAGHTTKTVAPSSSGYGFATSTATASTAASEIQKDLPFGFTLPTRASFPFVRDVRHPRDFNA</sequence>
<keyword evidence="5" id="KW-0732">Signal</keyword>
<dbReference type="InterPro" id="IPR045087">
    <property type="entry name" value="Cu-oxidase_fam"/>
</dbReference>
<evidence type="ECO:0000256" key="5">
    <source>
        <dbReference type="SAM" id="SignalP"/>
    </source>
</evidence>
<accession>A0A1Z5TAT6</accession>
<proteinExistence type="inferred from homology"/>
<keyword evidence="2" id="KW-0479">Metal-binding</keyword>
<keyword evidence="4" id="KW-0186">Copper</keyword>
<dbReference type="VEuPathDB" id="FungiDB:BTJ68_06349"/>
<dbReference type="InterPro" id="IPR002355">
    <property type="entry name" value="Cu_oxidase_Cu_BS"/>
</dbReference>
<reference evidence="8 9" key="1">
    <citation type="submission" date="2017-01" db="EMBL/GenBank/DDBJ databases">
        <title>The recent genome duplication of the halophilic yeast Hortaea werneckii: insights from long-read sequencing.</title>
        <authorList>
            <person name="Sinha S."/>
            <person name="Flibotte S."/>
            <person name="Neira M."/>
            <person name="Lenassi M."/>
            <person name="Gostincar C."/>
            <person name="Stajich J.E."/>
            <person name="Nislow C.E."/>
        </authorList>
    </citation>
    <scope>NUCLEOTIDE SEQUENCE [LARGE SCALE GENOMIC DNA]</scope>
    <source>
        <strain evidence="8 9">EXF-2000</strain>
    </source>
</reference>
<evidence type="ECO:0000256" key="3">
    <source>
        <dbReference type="ARBA" id="ARBA00023002"/>
    </source>
</evidence>
<dbReference type="SUPFAM" id="SSF49503">
    <property type="entry name" value="Cupredoxins"/>
    <property type="match status" value="3"/>
</dbReference>
<comment type="similarity">
    <text evidence="1">Belongs to the multicopper oxidase family.</text>
</comment>
<dbReference type="Gene3D" id="2.60.40.420">
    <property type="entry name" value="Cupredoxins - blue copper proteins"/>
    <property type="match status" value="3"/>
</dbReference>
<name>A0A1Z5TAT6_HORWE</name>
<evidence type="ECO:0008006" key="10">
    <source>
        <dbReference type="Google" id="ProtNLM"/>
    </source>
</evidence>
<evidence type="ECO:0000313" key="8">
    <source>
        <dbReference type="EMBL" id="OTA33122.1"/>
    </source>
</evidence>
<evidence type="ECO:0000256" key="1">
    <source>
        <dbReference type="ARBA" id="ARBA00010609"/>
    </source>
</evidence>
<dbReference type="GO" id="GO:0016491">
    <property type="term" value="F:oxidoreductase activity"/>
    <property type="evidence" value="ECO:0007669"/>
    <property type="project" value="UniProtKB-KW"/>
</dbReference>
<evidence type="ECO:0000256" key="4">
    <source>
        <dbReference type="ARBA" id="ARBA00023008"/>
    </source>
</evidence>
<dbReference type="InterPro" id="IPR011706">
    <property type="entry name" value="Cu-oxidase_C"/>
</dbReference>
<feature type="chain" id="PRO_5012757868" description="Bilirubin oxidase" evidence="5">
    <location>
        <begin position="21"/>
        <end position="636"/>
    </location>
</feature>
<keyword evidence="9" id="KW-1185">Reference proteome</keyword>
<dbReference type="STRING" id="1157616.A0A1Z5TAT6"/>
<feature type="domain" description="Plastocyanin-like" evidence="6">
    <location>
        <begin position="379"/>
        <end position="500"/>
    </location>
</feature>
<organism evidence="8 9">
    <name type="scientific">Hortaea werneckii EXF-2000</name>
    <dbReference type="NCBI Taxonomy" id="1157616"/>
    <lineage>
        <taxon>Eukaryota</taxon>
        <taxon>Fungi</taxon>
        <taxon>Dikarya</taxon>
        <taxon>Ascomycota</taxon>
        <taxon>Pezizomycotina</taxon>
        <taxon>Dothideomycetes</taxon>
        <taxon>Dothideomycetidae</taxon>
        <taxon>Mycosphaerellales</taxon>
        <taxon>Teratosphaeriaceae</taxon>
        <taxon>Hortaea</taxon>
    </lineage>
</organism>
<evidence type="ECO:0000313" key="9">
    <source>
        <dbReference type="Proteomes" id="UP000194280"/>
    </source>
</evidence>
<evidence type="ECO:0000259" key="7">
    <source>
        <dbReference type="Pfam" id="PF07732"/>
    </source>
</evidence>
<dbReference type="PANTHER" id="PTHR48267">
    <property type="entry name" value="CUPREDOXIN SUPERFAMILY PROTEIN"/>
    <property type="match status" value="1"/>
</dbReference>
<dbReference type="AlphaFoldDB" id="A0A1Z5TAT6"/>
<feature type="signal peptide" evidence="5">
    <location>
        <begin position="1"/>
        <end position="20"/>
    </location>
</feature>
<evidence type="ECO:0000259" key="6">
    <source>
        <dbReference type="Pfam" id="PF07731"/>
    </source>
</evidence>
<dbReference type="OrthoDB" id="262547at2759"/>
<dbReference type="PROSITE" id="PS00080">
    <property type="entry name" value="MULTICOPPER_OXIDASE2"/>
    <property type="match status" value="1"/>
</dbReference>
<dbReference type="EMBL" id="MUNK01000081">
    <property type="protein sequence ID" value="OTA33122.1"/>
    <property type="molecule type" value="Genomic_DNA"/>
</dbReference>
<feature type="domain" description="Plastocyanin-like" evidence="7">
    <location>
        <begin position="81"/>
        <end position="191"/>
    </location>
</feature>
<dbReference type="InParanoid" id="A0A1Z5TAT6"/>
<dbReference type="PANTHER" id="PTHR48267:SF1">
    <property type="entry name" value="BILIRUBIN OXIDASE"/>
    <property type="match status" value="1"/>
</dbReference>
<dbReference type="GO" id="GO:0005507">
    <property type="term" value="F:copper ion binding"/>
    <property type="evidence" value="ECO:0007669"/>
    <property type="project" value="InterPro"/>
</dbReference>
<dbReference type="Proteomes" id="UP000194280">
    <property type="component" value="Unassembled WGS sequence"/>
</dbReference>
<dbReference type="Pfam" id="PF07731">
    <property type="entry name" value="Cu-oxidase_2"/>
    <property type="match status" value="1"/>
</dbReference>
<comment type="caution">
    <text evidence="8">The sequence shown here is derived from an EMBL/GenBank/DDBJ whole genome shotgun (WGS) entry which is preliminary data.</text>
</comment>
<dbReference type="InterPro" id="IPR011707">
    <property type="entry name" value="Cu-oxidase-like_N"/>
</dbReference>
<keyword evidence="3" id="KW-0560">Oxidoreductase</keyword>
<protein>
    <recommendedName>
        <fullName evidence="10">Bilirubin oxidase</fullName>
    </recommendedName>
</protein>
<dbReference type="InterPro" id="IPR008972">
    <property type="entry name" value="Cupredoxin"/>
</dbReference>